<name>A0ABM9HGF8_9BACT</name>
<evidence type="ECO:0008006" key="3">
    <source>
        <dbReference type="Google" id="ProtNLM"/>
    </source>
</evidence>
<reference evidence="1 2" key="1">
    <citation type="submission" date="2022-09" db="EMBL/GenBank/DDBJ databases">
        <authorList>
            <person name="Kop L."/>
        </authorList>
    </citation>
    <scope>NUCLEOTIDE SEQUENCE [LARGE SCALE GENOMIC DNA]</scope>
    <source>
        <strain evidence="1 2">347</strain>
    </source>
</reference>
<dbReference type="Pfam" id="PF03692">
    <property type="entry name" value="CxxCxxCC"/>
    <property type="match status" value="1"/>
</dbReference>
<accession>A0ABM9HGF8</accession>
<dbReference type="Proteomes" id="UP001157733">
    <property type="component" value="Chromosome"/>
</dbReference>
<sequence>MAKLKLKDPWDQCKKCLPATCCTYFALQVDEPETRKDYEAMLWQIAHRGVSFYIYRKGWYMMVETVCNFLRDDNKCAIYETRPYICKEHSIENCEYTGGDYGFNEHFKSYKELLDWINENTNFRFKYKEPDYGKPSAKGQKLKAMVGCGS</sequence>
<gene>
    <name evidence="1" type="ORF">NSPWAT_2556</name>
</gene>
<keyword evidence="2" id="KW-1185">Reference proteome</keyword>
<protein>
    <recommendedName>
        <fullName evidence="3">YkgJ family cysteine cluster protein</fullName>
    </recommendedName>
</protein>
<dbReference type="RefSeq" id="WP_282012249.1">
    <property type="nucleotide sequence ID" value="NZ_OX336137.1"/>
</dbReference>
<evidence type="ECO:0000313" key="1">
    <source>
        <dbReference type="EMBL" id="CAI2719412.1"/>
    </source>
</evidence>
<organism evidence="1 2">
    <name type="scientific">Nitrospina watsonii</name>
    <dbReference type="NCBI Taxonomy" id="1323948"/>
    <lineage>
        <taxon>Bacteria</taxon>
        <taxon>Pseudomonadati</taxon>
        <taxon>Nitrospinota/Tectimicrobiota group</taxon>
        <taxon>Nitrospinota</taxon>
        <taxon>Nitrospinia</taxon>
        <taxon>Nitrospinales</taxon>
        <taxon>Nitrospinaceae</taxon>
        <taxon>Nitrospina</taxon>
    </lineage>
</organism>
<dbReference type="EMBL" id="OX336137">
    <property type="protein sequence ID" value="CAI2719412.1"/>
    <property type="molecule type" value="Genomic_DNA"/>
</dbReference>
<dbReference type="InterPro" id="IPR005358">
    <property type="entry name" value="Puta_zinc/iron-chelating_dom"/>
</dbReference>
<evidence type="ECO:0000313" key="2">
    <source>
        <dbReference type="Proteomes" id="UP001157733"/>
    </source>
</evidence>
<proteinExistence type="predicted"/>